<protein>
    <recommendedName>
        <fullName evidence="3">DUF4939 domain-containing protein</fullName>
    </recommendedName>
</protein>
<evidence type="ECO:0000313" key="2">
    <source>
        <dbReference type="Proteomes" id="UP000037035"/>
    </source>
</evidence>
<keyword evidence="2" id="KW-1185">Reference proteome</keyword>
<accession>A0A0L6UQF4</accession>
<feature type="non-terminal residue" evidence="1">
    <location>
        <position position="1"/>
    </location>
</feature>
<dbReference type="OrthoDB" id="3268055at2759"/>
<proteinExistence type="predicted"/>
<dbReference type="AlphaFoldDB" id="A0A0L6UQF4"/>
<evidence type="ECO:0000313" key="1">
    <source>
        <dbReference type="EMBL" id="KNZ50075.1"/>
    </source>
</evidence>
<evidence type="ECO:0008006" key="3">
    <source>
        <dbReference type="Google" id="ProtNLM"/>
    </source>
</evidence>
<comment type="caution">
    <text evidence="1">The sequence shown here is derived from an EMBL/GenBank/DDBJ whole genome shotgun (WGS) entry which is preliminary data.</text>
</comment>
<dbReference type="VEuPathDB" id="FungiDB:VP01_4610g2"/>
<name>A0A0L6UQF4_9BASI</name>
<reference evidence="1 2" key="1">
    <citation type="submission" date="2015-08" db="EMBL/GenBank/DDBJ databases">
        <title>Next Generation Sequencing and Analysis of the Genome of Puccinia sorghi L Schw, the Causal Agent of Maize Common Rust.</title>
        <authorList>
            <person name="Rochi L."/>
            <person name="Burguener G."/>
            <person name="Darino M."/>
            <person name="Turjanski A."/>
            <person name="Kreff E."/>
            <person name="Dieguez M.J."/>
            <person name="Sacco F."/>
        </authorList>
    </citation>
    <scope>NUCLEOTIDE SEQUENCE [LARGE SCALE GENOMIC DNA]</scope>
    <source>
        <strain evidence="1 2">RO10H11247</strain>
    </source>
</reference>
<organism evidence="1 2">
    <name type="scientific">Puccinia sorghi</name>
    <dbReference type="NCBI Taxonomy" id="27349"/>
    <lineage>
        <taxon>Eukaryota</taxon>
        <taxon>Fungi</taxon>
        <taxon>Dikarya</taxon>
        <taxon>Basidiomycota</taxon>
        <taxon>Pucciniomycotina</taxon>
        <taxon>Pucciniomycetes</taxon>
        <taxon>Pucciniales</taxon>
        <taxon>Pucciniaceae</taxon>
        <taxon>Puccinia</taxon>
    </lineage>
</organism>
<gene>
    <name evidence="1" type="ORF">VP01_4610g2</name>
</gene>
<sequence length="132" mass="14834">VQAFLQQTGLYCLAHPDRFPDDCSNIIFMLTKLSDDTTKWAQPLNQWPNSSPVSTATSLTLRARVRPSKLSNFKKSGNVDSYTEQFNIHTYNSAWSDNILVSLYRGGLKENIGLAIVSSEEPRPIFQTDLPP</sequence>
<dbReference type="Proteomes" id="UP000037035">
    <property type="component" value="Unassembled WGS sequence"/>
</dbReference>
<dbReference type="EMBL" id="LAVV01009736">
    <property type="protein sequence ID" value="KNZ50075.1"/>
    <property type="molecule type" value="Genomic_DNA"/>
</dbReference>